<evidence type="ECO:0000256" key="1">
    <source>
        <dbReference type="ARBA" id="ARBA00023125"/>
    </source>
</evidence>
<dbReference type="PANTHER" id="PTHR30055:SF226">
    <property type="entry name" value="HTH-TYPE TRANSCRIPTIONAL REGULATOR PKSA"/>
    <property type="match status" value="1"/>
</dbReference>
<reference evidence="4 5" key="1">
    <citation type="submission" date="2024-01" db="EMBL/GenBank/DDBJ databases">
        <title>Draft genome sequence of Gordonia sp. LSe1-13.</title>
        <authorList>
            <person name="Suphannarot A."/>
            <person name="Mingma R."/>
        </authorList>
    </citation>
    <scope>NUCLEOTIDE SEQUENCE [LARGE SCALE GENOMIC DNA]</scope>
    <source>
        <strain evidence="4 5">LSe1-13</strain>
    </source>
</reference>
<dbReference type="PANTHER" id="PTHR30055">
    <property type="entry name" value="HTH-TYPE TRANSCRIPTIONAL REGULATOR RUTR"/>
    <property type="match status" value="1"/>
</dbReference>
<dbReference type="PRINTS" id="PR00455">
    <property type="entry name" value="HTHTETR"/>
</dbReference>
<proteinExistence type="predicted"/>
<evidence type="ECO:0000256" key="2">
    <source>
        <dbReference type="PROSITE-ProRule" id="PRU00335"/>
    </source>
</evidence>
<organism evidence="4 5">
    <name type="scientific">Gordonia sesuvii</name>
    <dbReference type="NCBI Taxonomy" id="3116777"/>
    <lineage>
        <taxon>Bacteria</taxon>
        <taxon>Bacillati</taxon>
        <taxon>Actinomycetota</taxon>
        <taxon>Actinomycetes</taxon>
        <taxon>Mycobacteriales</taxon>
        <taxon>Gordoniaceae</taxon>
        <taxon>Gordonia</taxon>
    </lineage>
</organism>
<keyword evidence="5" id="KW-1185">Reference proteome</keyword>
<sequence>MTDPRQPVSREPQQERSRLTRERLLRSTIDALAHDGWSAATVAAVAMRAGVSRGAAQHHFPTREALITAVLEQVFDDMTSTASTTLAALPDDETERVAAAVDRAVAIYTGPQFKAALQVWAAAASDPALRELILPMEDKFARAAHQMTVAALDPDGRYPDSRRIAQVTLDLARGLGLADTLSDDSKRRAQVVATWTAMVSAVLVPPPGPQSLPPGP</sequence>
<protein>
    <submittedName>
        <fullName evidence="4">TetR/AcrR family transcriptional regulator</fullName>
    </submittedName>
</protein>
<comment type="caution">
    <text evidence="4">The sequence shown here is derived from an EMBL/GenBank/DDBJ whole genome shotgun (WGS) entry which is preliminary data.</text>
</comment>
<dbReference type="RefSeq" id="WP_330432840.1">
    <property type="nucleotide sequence ID" value="NZ_JAZDUF010000003.1"/>
</dbReference>
<keyword evidence="1 2" id="KW-0238">DNA-binding</keyword>
<dbReference type="InterPro" id="IPR050109">
    <property type="entry name" value="HTH-type_TetR-like_transc_reg"/>
</dbReference>
<evidence type="ECO:0000259" key="3">
    <source>
        <dbReference type="PROSITE" id="PS50977"/>
    </source>
</evidence>
<feature type="domain" description="HTH tetR-type" evidence="3">
    <location>
        <begin position="18"/>
        <end position="78"/>
    </location>
</feature>
<dbReference type="PROSITE" id="PS50977">
    <property type="entry name" value="HTH_TETR_2"/>
    <property type="match status" value="1"/>
</dbReference>
<evidence type="ECO:0000313" key="4">
    <source>
        <dbReference type="EMBL" id="MEE3851156.1"/>
    </source>
</evidence>
<dbReference type="Pfam" id="PF00440">
    <property type="entry name" value="TetR_N"/>
    <property type="match status" value="1"/>
</dbReference>
<gene>
    <name evidence="4" type="ORF">VZC37_12480</name>
</gene>
<name>A0ABU7MDH7_9ACTN</name>
<feature type="DNA-binding region" description="H-T-H motif" evidence="2">
    <location>
        <begin position="41"/>
        <end position="60"/>
    </location>
</feature>
<dbReference type="InterPro" id="IPR009057">
    <property type="entry name" value="Homeodomain-like_sf"/>
</dbReference>
<evidence type="ECO:0000313" key="5">
    <source>
        <dbReference type="Proteomes" id="UP001347146"/>
    </source>
</evidence>
<dbReference type="Gene3D" id="1.10.357.10">
    <property type="entry name" value="Tetracycline Repressor, domain 2"/>
    <property type="match status" value="1"/>
</dbReference>
<accession>A0ABU7MDH7</accession>
<dbReference type="EMBL" id="JAZDUF010000003">
    <property type="protein sequence ID" value="MEE3851156.1"/>
    <property type="molecule type" value="Genomic_DNA"/>
</dbReference>
<dbReference type="Proteomes" id="UP001347146">
    <property type="component" value="Unassembled WGS sequence"/>
</dbReference>
<dbReference type="InterPro" id="IPR001647">
    <property type="entry name" value="HTH_TetR"/>
</dbReference>
<dbReference type="SUPFAM" id="SSF46689">
    <property type="entry name" value="Homeodomain-like"/>
    <property type="match status" value="1"/>
</dbReference>